<organism evidence="1 2">
    <name type="scientific">Staphylococcus haemolyticus</name>
    <dbReference type="NCBI Taxonomy" id="1283"/>
    <lineage>
        <taxon>Bacteria</taxon>
        <taxon>Bacillati</taxon>
        <taxon>Bacillota</taxon>
        <taxon>Bacilli</taxon>
        <taxon>Bacillales</taxon>
        <taxon>Staphylococcaceae</taxon>
        <taxon>Staphylococcus</taxon>
    </lineage>
</organism>
<dbReference type="Proteomes" id="UP000053523">
    <property type="component" value="Unassembled WGS sequence"/>
</dbReference>
<reference evidence="1 2" key="1">
    <citation type="submission" date="2017-12" db="EMBL/GenBank/DDBJ databases">
        <title>FDA dAtabase for Regulatory Grade micrObial Sequences (FDA-ARGOS): Supporting development and validation of Infectious Disease Dx tests.</title>
        <authorList>
            <person name="Hoffmann M."/>
            <person name="Allard M."/>
            <person name="Evans P."/>
            <person name="Brown E."/>
            <person name="Tallon L."/>
            <person name="Sadzewicz L."/>
            <person name="Sengamalay N."/>
            <person name="Ott S."/>
            <person name="Godinez A."/>
            <person name="Nagaraj S."/>
            <person name="Vavikolanu K."/>
            <person name="Aluvathingal J."/>
            <person name="Nadendla S."/>
            <person name="Sichtig H."/>
        </authorList>
    </citation>
    <scope>NUCLEOTIDE SEQUENCE [LARGE SCALE GENOMIC DNA]</scope>
    <source>
        <strain evidence="1 2">FDAARGOS_148</strain>
    </source>
</reference>
<sequence>MKTFFTPLRILIATLILLVISFVCYIYAKTPTEPDTSKIETITAKPQYSLSFIGEQQPQESFTLYFNPSLGNVSSLLVKNDEIIHSDTPLLEYYNPLLEKLIVDKKKALSSLINHSPKQSISQQLTLNSQILELQSRLQTRINSPISGKVTILEAHPSKLNTKIMQINSEKHIIRANITESQLEHIKANQDVNVTRNHSKLFTGKILSIIQIPYKVEKGESIYQVDISTQDQYPFGRHFDIDVGTSKIELPISSIYENYYVLITQNNKIIKRRIEYTKSQKNGYIMVSNGLNIGDKVIVHPSSSLLQK</sequence>
<dbReference type="Gene3D" id="2.40.420.20">
    <property type="match status" value="1"/>
</dbReference>
<dbReference type="PANTHER" id="PTHR30469">
    <property type="entry name" value="MULTIDRUG RESISTANCE PROTEIN MDTA"/>
    <property type="match status" value="1"/>
</dbReference>
<name>A0A2J8BEV4_STAHA</name>
<comment type="caution">
    <text evidence="1">The sequence shown here is derived from an EMBL/GenBank/DDBJ whole genome shotgun (WGS) entry which is preliminary data.</text>
</comment>
<protein>
    <submittedName>
        <fullName evidence="1">Efflux RND transporter periplasmic adaptor subunit</fullName>
    </submittedName>
</protein>
<accession>A0A2J8BEV4</accession>
<proteinExistence type="predicted"/>
<evidence type="ECO:0000313" key="2">
    <source>
        <dbReference type="Proteomes" id="UP000053523"/>
    </source>
</evidence>
<dbReference type="AlphaFoldDB" id="A0A2J8BEV4"/>
<dbReference type="GO" id="GO:1990281">
    <property type="term" value="C:efflux pump complex"/>
    <property type="evidence" value="ECO:0007669"/>
    <property type="project" value="TreeGrafter"/>
</dbReference>
<dbReference type="EMBL" id="LORN02000015">
    <property type="protein sequence ID" value="PNN21794.1"/>
    <property type="molecule type" value="Genomic_DNA"/>
</dbReference>
<dbReference type="RefSeq" id="WP_037548226.1">
    <property type="nucleotide sequence ID" value="NZ_JAKVFQ010000001.1"/>
</dbReference>
<gene>
    <name evidence="1" type="ORF">AL503_013805</name>
</gene>
<dbReference type="GO" id="GO:0015562">
    <property type="term" value="F:efflux transmembrane transporter activity"/>
    <property type="evidence" value="ECO:0007669"/>
    <property type="project" value="TreeGrafter"/>
</dbReference>
<evidence type="ECO:0000313" key="1">
    <source>
        <dbReference type="EMBL" id="PNN21794.1"/>
    </source>
</evidence>